<organism evidence="1 2">
    <name type="scientific">Eumeta variegata</name>
    <name type="common">Bagworm moth</name>
    <name type="synonym">Eumeta japonica</name>
    <dbReference type="NCBI Taxonomy" id="151549"/>
    <lineage>
        <taxon>Eukaryota</taxon>
        <taxon>Metazoa</taxon>
        <taxon>Ecdysozoa</taxon>
        <taxon>Arthropoda</taxon>
        <taxon>Hexapoda</taxon>
        <taxon>Insecta</taxon>
        <taxon>Pterygota</taxon>
        <taxon>Neoptera</taxon>
        <taxon>Endopterygota</taxon>
        <taxon>Lepidoptera</taxon>
        <taxon>Glossata</taxon>
        <taxon>Ditrysia</taxon>
        <taxon>Tineoidea</taxon>
        <taxon>Psychidae</taxon>
        <taxon>Oiketicinae</taxon>
        <taxon>Eumeta</taxon>
    </lineage>
</organism>
<keyword evidence="2" id="KW-1185">Reference proteome</keyword>
<comment type="caution">
    <text evidence="1">The sequence shown here is derived from an EMBL/GenBank/DDBJ whole genome shotgun (WGS) entry which is preliminary data.</text>
</comment>
<name>A0A4C1U7I8_EUMVA</name>
<protein>
    <submittedName>
        <fullName evidence="1">Uncharacterized protein</fullName>
    </submittedName>
</protein>
<reference evidence="1 2" key="1">
    <citation type="journal article" date="2019" name="Commun. Biol.">
        <title>The bagworm genome reveals a unique fibroin gene that provides high tensile strength.</title>
        <authorList>
            <person name="Kono N."/>
            <person name="Nakamura H."/>
            <person name="Ohtoshi R."/>
            <person name="Tomita M."/>
            <person name="Numata K."/>
            <person name="Arakawa K."/>
        </authorList>
    </citation>
    <scope>NUCLEOTIDE SEQUENCE [LARGE SCALE GENOMIC DNA]</scope>
</reference>
<dbReference type="EMBL" id="BGZK01000139">
    <property type="protein sequence ID" value="GBP22342.1"/>
    <property type="molecule type" value="Genomic_DNA"/>
</dbReference>
<gene>
    <name evidence="1" type="ORF">EVAR_11857_1</name>
</gene>
<evidence type="ECO:0000313" key="2">
    <source>
        <dbReference type="Proteomes" id="UP000299102"/>
    </source>
</evidence>
<evidence type="ECO:0000313" key="1">
    <source>
        <dbReference type="EMBL" id="GBP22342.1"/>
    </source>
</evidence>
<proteinExistence type="predicted"/>
<dbReference type="Proteomes" id="UP000299102">
    <property type="component" value="Unassembled WGS sequence"/>
</dbReference>
<accession>A0A4C1U7I8</accession>
<sequence length="101" mass="11868">MYSSTTDLGLEYVESRLCTYERFHELVCTSESLTASGNVSRRFTQSVKIIVETVRIENMRQTGRTYVDIDSPLEKLRWLFTDEHESGLHLNRHWLRASDRV</sequence>
<dbReference type="AlphaFoldDB" id="A0A4C1U7I8"/>